<protein>
    <submittedName>
        <fullName evidence="6">Helix-turn-helix transcriptional regulator</fullName>
    </submittedName>
</protein>
<evidence type="ECO:0000313" key="7">
    <source>
        <dbReference type="Proteomes" id="UP000824241"/>
    </source>
</evidence>
<dbReference type="PANTHER" id="PTHR43280:SF2">
    <property type="entry name" value="HTH-TYPE TRANSCRIPTIONAL REGULATOR EXSA"/>
    <property type="match status" value="1"/>
</dbReference>
<dbReference type="PROSITE" id="PS00041">
    <property type="entry name" value="HTH_ARAC_FAMILY_1"/>
    <property type="match status" value="1"/>
</dbReference>
<evidence type="ECO:0000256" key="1">
    <source>
        <dbReference type="ARBA" id="ARBA00023015"/>
    </source>
</evidence>
<dbReference type="AlphaFoldDB" id="A0A9D1J5N0"/>
<comment type="caution">
    <text evidence="6">The sequence shown here is derived from an EMBL/GenBank/DDBJ whole genome shotgun (WGS) entry which is preliminary data.</text>
</comment>
<feature type="domain" description="HTH araC/xylS-type" evidence="5">
    <location>
        <begin position="699"/>
        <end position="799"/>
    </location>
</feature>
<dbReference type="PROSITE" id="PS01124">
    <property type="entry name" value="HTH_ARAC_FAMILY_2"/>
    <property type="match status" value="1"/>
</dbReference>
<evidence type="ECO:0000256" key="2">
    <source>
        <dbReference type="ARBA" id="ARBA00023125"/>
    </source>
</evidence>
<accession>A0A9D1J5N0</accession>
<reference evidence="6" key="2">
    <citation type="journal article" date="2021" name="PeerJ">
        <title>Extensive microbial diversity within the chicken gut microbiome revealed by metagenomics and culture.</title>
        <authorList>
            <person name="Gilroy R."/>
            <person name="Ravi A."/>
            <person name="Getino M."/>
            <person name="Pursley I."/>
            <person name="Horton D.L."/>
            <person name="Alikhan N.F."/>
            <person name="Baker D."/>
            <person name="Gharbi K."/>
            <person name="Hall N."/>
            <person name="Watson M."/>
            <person name="Adriaenssens E.M."/>
            <person name="Foster-Nyarko E."/>
            <person name="Jarju S."/>
            <person name="Secka A."/>
            <person name="Antonio M."/>
            <person name="Oren A."/>
            <person name="Chaudhuri R.R."/>
            <person name="La Ragione R."/>
            <person name="Hildebrand F."/>
            <person name="Pallen M.J."/>
        </authorList>
    </citation>
    <scope>NUCLEOTIDE SEQUENCE</scope>
    <source>
        <strain evidence="6">CHK189-12415</strain>
    </source>
</reference>
<keyword evidence="4" id="KW-0812">Transmembrane</keyword>
<evidence type="ECO:0000259" key="5">
    <source>
        <dbReference type="PROSITE" id="PS01124"/>
    </source>
</evidence>
<dbReference type="PANTHER" id="PTHR43280">
    <property type="entry name" value="ARAC-FAMILY TRANSCRIPTIONAL REGULATOR"/>
    <property type="match status" value="1"/>
</dbReference>
<dbReference type="SMART" id="SM00342">
    <property type="entry name" value="HTH_ARAC"/>
    <property type="match status" value="1"/>
</dbReference>
<gene>
    <name evidence="6" type="ORF">IAB37_06600</name>
</gene>
<organism evidence="6 7">
    <name type="scientific">Candidatus Faecivivens stercoravium</name>
    <dbReference type="NCBI Taxonomy" id="2840803"/>
    <lineage>
        <taxon>Bacteria</taxon>
        <taxon>Bacillati</taxon>
        <taxon>Bacillota</taxon>
        <taxon>Clostridia</taxon>
        <taxon>Eubacteriales</taxon>
        <taxon>Oscillospiraceae</taxon>
        <taxon>Oscillospiraceae incertae sedis</taxon>
        <taxon>Candidatus Faecivivens</taxon>
    </lineage>
</organism>
<keyword evidence="2" id="KW-0238">DNA-binding</keyword>
<reference evidence="6" key="1">
    <citation type="submission" date="2020-10" db="EMBL/GenBank/DDBJ databases">
        <authorList>
            <person name="Gilroy R."/>
        </authorList>
    </citation>
    <scope>NUCLEOTIDE SEQUENCE</scope>
    <source>
        <strain evidence="6">CHK189-12415</strain>
    </source>
</reference>
<keyword evidence="1" id="KW-0805">Transcription regulation</keyword>
<keyword evidence="4" id="KW-0472">Membrane</keyword>
<sequence>MNRIHAQEARKSEAAKPRGGLFAKLCQIWASIPRSWLVSYLAVLLLPLLVSQSFYIFARELALQNAVSASSIALEQTSASINRIFQDIRGLGQELLTRQEVASLQYAAEISDTKKLKLAELRRELSLKLNFSGSVSRVALYFPRSGAGISSEGYFDTAERLETELSQEWGLSLTEIVSTAARPGDFHLIVKGEGENSPAAQLYAVMQTRTGNTLDTLLLFELNADQFKGLLASGGEENEPVIWLSTEEGLLLYPDGLEGMDELIETCRPYLDAGTESDAISQQSLVLCQAETGFGWQIYSATSTAAWAGQLGAIRNAYFGYLAVCLLLGGAASLVLTQKNFSPVRRLAERLQKGSGSTEQGFDALEKSLNQLLQREQDYERELRLRKQSMLPAAVAGLMKGTVAGRQGYLDACREYGLAFSGSRFGAIGIWIADYSDLFFDGKAGDDEKALDLSQYVVTQVTEELVREACPAYICLIDGRLYALLSAPDGEEEAVFADRLAAICGRAENYIRTRLGIRLHYYITALYGPEALPDEPSAIRAAYDEAAWGVEQLEGFKAEEPVAFKRTLCWEQLPLSEAAPADFSAQTLARRQFIAATEAGDFDEADRLYRTLRQQGLFQLDRSFSVVRAQTLILFDLLVTSLLNTHQMNACGSLLGDLSARMSAARDIQTLDALARESEETVYRLCHTKEGPEDESYGEKVNQYIGQHFSDPELTVTQIADHFGVSSSYLLRVYKKDCGGSGISDSIHRRRVDEAKILLRTTGDTISDIAVRVGYGNSLALIRAFKRLEAMTPTAYRKAEKTE</sequence>
<evidence type="ECO:0000256" key="3">
    <source>
        <dbReference type="ARBA" id="ARBA00023163"/>
    </source>
</evidence>
<keyword evidence="3" id="KW-0804">Transcription</keyword>
<dbReference type="GO" id="GO:0043565">
    <property type="term" value="F:sequence-specific DNA binding"/>
    <property type="evidence" value="ECO:0007669"/>
    <property type="project" value="InterPro"/>
</dbReference>
<dbReference type="InterPro" id="IPR009057">
    <property type="entry name" value="Homeodomain-like_sf"/>
</dbReference>
<dbReference type="Gene3D" id="1.10.10.60">
    <property type="entry name" value="Homeodomain-like"/>
    <property type="match status" value="2"/>
</dbReference>
<feature type="transmembrane region" description="Helical" evidence="4">
    <location>
        <begin position="37"/>
        <end position="58"/>
    </location>
</feature>
<dbReference type="InterPro" id="IPR018062">
    <property type="entry name" value="HTH_AraC-typ_CS"/>
</dbReference>
<evidence type="ECO:0000256" key="4">
    <source>
        <dbReference type="SAM" id="Phobius"/>
    </source>
</evidence>
<dbReference type="InterPro" id="IPR018060">
    <property type="entry name" value="HTH_AraC"/>
</dbReference>
<proteinExistence type="predicted"/>
<dbReference type="GO" id="GO:0003700">
    <property type="term" value="F:DNA-binding transcription factor activity"/>
    <property type="evidence" value="ECO:0007669"/>
    <property type="project" value="InterPro"/>
</dbReference>
<name>A0A9D1J5N0_9FIRM</name>
<dbReference type="EMBL" id="DVHA01000209">
    <property type="protein sequence ID" value="HIR61224.1"/>
    <property type="molecule type" value="Genomic_DNA"/>
</dbReference>
<dbReference type="Pfam" id="PF12833">
    <property type="entry name" value="HTH_18"/>
    <property type="match status" value="1"/>
</dbReference>
<keyword evidence="4" id="KW-1133">Transmembrane helix</keyword>
<dbReference type="SUPFAM" id="SSF46689">
    <property type="entry name" value="Homeodomain-like"/>
    <property type="match status" value="1"/>
</dbReference>
<dbReference type="Proteomes" id="UP000824241">
    <property type="component" value="Unassembled WGS sequence"/>
</dbReference>
<evidence type="ECO:0000313" key="6">
    <source>
        <dbReference type="EMBL" id="HIR61224.1"/>
    </source>
</evidence>